<reference evidence="1" key="1">
    <citation type="journal article" date="2020" name="bioRxiv">
        <title>Hybrid origin of Populus tomentosa Carr. identified through genome sequencing and phylogenomic analysis.</title>
        <authorList>
            <person name="An X."/>
            <person name="Gao K."/>
            <person name="Chen Z."/>
            <person name="Li J."/>
            <person name="Yang X."/>
            <person name="Yang X."/>
            <person name="Zhou J."/>
            <person name="Guo T."/>
            <person name="Zhao T."/>
            <person name="Huang S."/>
            <person name="Miao D."/>
            <person name="Khan W.U."/>
            <person name="Rao P."/>
            <person name="Ye M."/>
            <person name="Lei B."/>
            <person name="Liao W."/>
            <person name="Wang J."/>
            <person name="Ji L."/>
            <person name="Li Y."/>
            <person name="Guo B."/>
            <person name="Mustafa N.S."/>
            <person name="Li S."/>
            <person name="Yun Q."/>
            <person name="Keller S.R."/>
            <person name="Mao J."/>
            <person name="Zhang R."/>
            <person name="Strauss S.H."/>
        </authorList>
    </citation>
    <scope>NUCLEOTIDE SEQUENCE</scope>
    <source>
        <strain evidence="1">GM15</strain>
        <tissue evidence="1">Leaf</tissue>
    </source>
</reference>
<dbReference type="Proteomes" id="UP000886885">
    <property type="component" value="Chromosome 8D"/>
</dbReference>
<organism evidence="1 2">
    <name type="scientific">Populus tomentosa</name>
    <name type="common">Chinese white poplar</name>
    <dbReference type="NCBI Taxonomy" id="118781"/>
    <lineage>
        <taxon>Eukaryota</taxon>
        <taxon>Viridiplantae</taxon>
        <taxon>Streptophyta</taxon>
        <taxon>Embryophyta</taxon>
        <taxon>Tracheophyta</taxon>
        <taxon>Spermatophyta</taxon>
        <taxon>Magnoliopsida</taxon>
        <taxon>eudicotyledons</taxon>
        <taxon>Gunneridae</taxon>
        <taxon>Pentapetalae</taxon>
        <taxon>rosids</taxon>
        <taxon>fabids</taxon>
        <taxon>Malpighiales</taxon>
        <taxon>Salicaceae</taxon>
        <taxon>Saliceae</taxon>
        <taxon>Populus</taxon>
    </lineage>
</organism>
<dbReference type="AlphaFoldDB" id="A0A8X7Z1Z0"/>
<protein>
    <submittedName>
        <fullName evidence="1">Uncharacterized protein</fullName>
    </submittedName>
</protein>
<gene>
    <name evidence="1" type="ORF">POTOM_031089</name>
</gene>
<comment type="caution">
    <text evidence="1">The sequence shown here is derived from an EMBL/GenBank/DDBJ whole genome shotgun (WGS) entry which is preliminary data.</text>
</comment>
<dbReference type="EMBL" id="JAAWWB010000016">
    <property type="protein sequence ID" value="KAG6763658.1"/>
    <property type="molecule type" value="Genomic_DNA"/>
</dbReference>
<proteinExistence type="predicted"/>
<evidence type="ECO:0000313" key="2">
    <source>
        <dbReference type="Proteomes" id="UP000886885"/>
    </source>
</evidence>
<keyword evidence="2" id="KW-1185">Reference proteome</keyword>
<dbReference type="OrthoDB" id="1749817at2759"/>
<sequence>MLSRVIPKQVIFSEVGDLLRYSLHYDMSGRSKVGKAIENNFSSRYAETSMFKKELVRGKGPWQRSRIGQGPQPGRHHVEKLTAEALDSDLDRYHLEATKLK</sequence>
<accession>A0A8X7Z1Z0</accession>
<name>A0A8X7Z1Z0_POPTO</name>
<evidence type="ECO:0000313" key="1">
    <source>
        <dbReference type="EMBL" id="KAG6763658.1"/>
    </source>
</evidence>